<feature type="domain" description="Response regulatory" evidence="7">
    <location>
        <begin position="2"/>
        <end position="120"/>
    </location>
</feature>
<evidence type="ECO:0000256" key="1">
    <source>
        <dbReference type="ARBA" id="ARBA00022553"/>
    </source>
</evidence>
<dbReference type="SUPFAM" id="SSF52172">
    <property type="entry name" value="CheY-like"/>
    <property type="match status" value="1"/>
</dbReference>
<dbReference type="EMBL" id="JACXZS010000002">
    <property type="protein sequence ID" value="MBD3940817.1"/>
    <property type="molecule type" value="Genomic_DNA"/>
</dbReference>
<protein>
    <submittedName>
        <fullName evidence="8">Response regulator transcription factor</fullName>
    </submittedName>
</protein>
<evidence type="ECO:0000313" key="9">
    <source>
        <dbReference type="Proteomes" id="UP000598426"/>
    </source>
</evidence>
<dbReference type="RefSeq" id="WP_191170459.1">
    <property type="nucleotide sequence ID" value="NZ_JACXZS010000002.1"/>
</dbReference>
<dbReference type="PANTHER" id="PTHR43214:SF24">
    <property type="entry name" value="TRANSCRIPTIONAL REGULATORY PROTEIN NARL-RELATED"/>
    <property type="match status" value="1"/>
</dbReference>
<dbReference type="PRINTS" id="PR00038">
    <property type="entry name" value="HTHLUXR"/>
</dbReference>
<dbReference type="InterPro" id="IPR001789">
    <property type="entry name" value="Sig_transdc_resp-reg_receiver"/>
</dbReference>
<dbReference type="Pfam" id="PF00072">
    <property type="entry name" value="Response_reg"/>
    <property type="match status" value="1"/>
</dbReference>
<gene>
    <name evidence="8" type="ORF">IF188_03760</name>
</gene>
<keyword evidence="2" id="KW-0805">Transcription regulation</keyword>
<dbReference type="InterPro" id="IPR058245">
    <property type="entry name" value="NreC/VraR/RcsB-like_REC"/>
</dbReference>
<dbReference type="SMART" id="SM00448">
    <property type="entry name" value="REC"/>
    <property type="match status" value="1"/>
</dbReference>
<evidence type="ECO:0000313" key="8">
    <source>
        <dbReference type="EMBL" id="MBD3940817.1"/>
    </source>
</evidence>
<evidence type="ECO:0000259" key="6">
    <source>
        <dbReference type="PROSITE" id="PS50043"/>
    </source>
</evidence>
<name>A0ABR8NK46_9MICO</name>
<evidence type="ECO:0000256" key="5">
    <source>
        <dbReference type="PROSITE-ProRule" id="PRU00169"/>
    </source>
</evidence>
<dbReference type="PROSITE" id="PS50110">
    <property type="entry name" value="RESPONSE_REGULATORY"/>
    <property type="match status" value="1"/>
</dbReference>
<dbReference type="InterPro" id="IPR011006">
    <property type="entry name" value="CheY-like_superfamily"/>
</dbReference>
<keyword evidence="9" id="KW-1185">Reference proteome</keyword>
<feature type="modified residue" description="4-aspartylphosphate" evidence="5">
    <location>
        <position position="52"/>
    </location>
</feature>
<sequence length="216" mass="23355">MRVLIAEDSALFREGLTRLLMDAGQQVVGSCGDALTAVDLARSLRPDVVVLDIRMPPDGTDDGARAAVAIRDADPAVGIVLLSQHIEARHAMHLLPRGRFGYLLKDRVLAFDEFLDTLERVRQGGTALDPEVVARLVGARAAEGRLDPLSAREREVLALMAEGLTNAGIAARLWLTERTVESHVTSIFTKLAITPSDTENRRVRAVLTFLDANAAG</sequence>
<dbReference type="PROSITE" id="PS50043">
    <property type="entry name" value="HTH_LUXR_2"/>
    <property type="match status" value="1"/>
</dbReference>
<feature type="domain" description="HTH luxR-type" evidence="6">
    <location>
        <begin position="142"/>
        <end position="213"/>
    </location>
</feature>
<keyword evidence="4" id="KW-0804">Transcription</keyword>
<dbReference type="PANTHER" id="PTHR43214">
    <property type="entry name" value="TWO-COMPONENT RESPONSE REGULATOR"/>
    <property type="match status" value="1"/>
</dbReference>
<evidence type="ECO:0000256" key="3">
    <source>
        <dbReference type="ARBA" id="ARBA00023125"/>
    </source>
</evidence>
<keyword evidence="3" id="KW-0238">DNA-binding</keyword>
<dbReference type="PROSITE" id="PS00622">
    <property type="entry name" value="HTH_LUXR_1"/>
    <property type="match status" value="1"/>
</dbReference>
<dbReference type="InterPro" id="IPR039420">
    <property type="entry name" value="WalR-like"/>
</dbReference>
<accession>A0ABR8NK46</accession>
<keyword evidence="1 5" id="KW-0597">Phosphoprotein</keyword>
<comment type="caution">
    <text evidence="8">The sequence shown here is derived from an EMBL/GenBank/DDBJ whole genome shotgun (WGS) entry which is preliminary data.</text>
</comment>
<proteinExistence type="predicted"/>
<dbReference type="Pfam" id="PF00196">
    <property type="entry name" value="GerE"/>
    <property type="match status" value="1"/>
</dbReference>
<evidence type="ECO:0000256" key="2">
    <source>
        <dbReference type="ARBA" id="ARBA00023015"/>
    </source>
</evidence>
<dbReference type="SMART" id="SM00421">
    <property type="entry name" value="HTH_LUXR"/>
    <property type="match status" value="1"/>
</dbReference>
<dbReference type="Gene3D" id="3.40.50.2300">
    <property type="match status" value="1"/>
</dbReference>
<evidence type="ECO:0000259" key="7">
    <source>
        <dbReference type="PROSITE" id="PS50110"/>
    </source>
</evidence>
<organism evidence="8 9">
    <name type="scientific">Microbacterium helvum</name>
    <dbReference type="NCBI Taxonomy" id="2773713"/>
    <lineage>
        <taxon>Bacteria</taxon>
        <taxon>Bacillati</taxon>
        <taxon>Actinomycetota</taxon>
        <taxon>Actinomycetes</taxon>
        <taxon>Micrococcales</taxon>
        <taxon>Microbacteriaceae</taxon>
        <taxon>Microbacterium</taxon>
    </lineage>
</organism>
<dbReference type="Proteomes" id="UP000598426">
    <property type="component" value="Unassembled WGS sequence"/>
</dbReference>
<dbReference type="InterPro" id="IPR000792">
    <property type="entry name" value="Tscrpt_reg_LuxR_C"/>
</dbReference>
<evidence type="ECO:0000256" key="4">
    <source>
        <dbReference type="ARBA" id="ARBA00023163"/>
    </source>
</evidence>
<dbReference type="CDD" id="cd06170">
    <property type="entry name" value="LuxR_C_like"/>
    <property type="match status" value="1"/>
</dbReference>
<reference evidence="8 9" key="1">
    <citation type="submission" date="2020-09" db="EMBL/GenBank/DDBJ databases">
        <title>Isolation and identification of active actinomycetes.</title>
        <authorList>
            <person name="Li X."/>
        </authorList>
    </citation>
    <scope>NUCLEOTIDE SEQUENCE [LARGE SCALE GENOMIC DNA]</scope>
    <source>
        <strain evidence="8 9">NEAU-LLC</strain>
    </source>
</reference>
<dbReference type="CDD" id="cd17535">
    <property type="entry name" value="REC_NarL-like"/>
    <property type="match status" value="1"/>
</dbReference>